<name>A0A1L7AN50_9PROT</name>
<feature type="transmembrane region" description="Helical" evidence="5">
    <location>
        <begin position="469"/>
        <end position="493"/>
    </location>
</feature>
<dbReference type="Proteomes" id="UP000185494">
    <property type="component" value="Chromosome 1"/>
</dbReference>
<dbReference type="Gene3D" id="1.20.1250.20">
    <property type="entry name" value="MFS general substrate transporter like domains"/>
    <property type="match status" value="1"/>
</dbReference>
<geneLocation type="plasmid" evidence="7 8">
    <name>1</name>
</geneLocation>
<feature type="transmembrane region" description="Helical" evidence="5">
    <location>
        <begin position="17"/>
        <end position="43"/>
    </location>
</feature>
<feature type="transmembrane region" description="Helical" evidence="5">
    <location>
        <begin position="112"/>
        <end position="133"/>
    </location>
</feature>
<evidence type="ECO:0000259" key="6">
    <source>
        <dbReference type="PROSITE" id="PS50850"/>
    </source>
</evidence>
<gene>
    <name evidence="7" type="ORF">RGI145_22940</name>
</gene>
<evidence type="ECO:0000256" key="1">
    <source>
        <dbReference type="ARBA" id="ARBA00004141"/>
    </source>
</evidence>
<dbReference type="PROSITE" id="PS50850">
    <property type="entry name" value="MFS"/>
    <property type="match status" value="1"/>
</dbReference>
<dbReference type="InterPro" id="IPR036259">
    <property type="entry name" value="MFS_trans_sf"/>
</dbReference>
<keyword evidence="2 5" id="KW-0812">Transmembrane</keyword>
<evidence type="ECO:0000256" key="4">
    <source>
        <dbReference type="ARBA" id="ARBA00023136"/>
    </source>
</evidence>
<dbReference type="AlphaFoldDB" id="A0A1L7AN50"/>
<proteinExistence type="predicted"/>
<feature type="transmembrane region" description="Helical" evidence="5">
    <location>
        <begin position="271"/>
        <end position="292"/>
    </location>
</feature>
<dbReference type="KEGG" id="rgi:RGI145_22940"/>
<dbReference type="SUPFAM" id="SSF103473">
    <property type="entry name" value="MFS general substrate transporter"/>
    <property type="match status" value="1"/>
</dbReference>
<keyword evidence="7" id="KW-0614">Plasmid</keyword>
<feature type="transmembrane region" description="Helical" evidence="5">
    <location>
        <begin position="145"/>
        <end position="166"/>
    </location>
</feature>
<dbReference type="InterPro" id="IPR020846">
    <property type="entry name" value="MFS_dom"/>
</dbReference>
<accession>A0A1L7AN50</accession>
<feature type="transmembrane region" description="Helical" evidence="5">
    <location>
        <begin position="407"/>
        <end position="429"/>
    </location>
</feature>
<feature type="transmembrane region" description="Helical" evidence="5">
    <location>
        <begin position="83"/>
        <end position="106"/>
    </location>
</feature>
<dbReference type="PANTHER" id="PTHR42718">
    <property type="entry name" value="MAJOR FACILITATOR SUPERFAMILY MULTIDRUG TRANSPORTER MFSC"/>
    <property type="match status" value="1"/>
</dbReference>
<evidence type="ECO:0000313" key="7">
    <source>
        <dbReference type="EMBL" id="APT60203.1"/>
    </source>
</evidence>
<feature type="transmembrane region" description="Helical" evidence="5">
    <location>
        <begin position="229"/>
        <end position="250"/>
    </location>
</feature>
<feature type="transmembrane region" description="Helical" evidence="5">
    <location>
        <begin position="172"/>
        <end position="191"/>
    </location>
</feature>
<dbReference type="Pfam" id="PF07690">
    <property type="entry name" value="MFS_1"/>
    <property type="match status" value="1"/>
</dbReference>
<dbReference type="GO" id="GO:0016020">
    <property type="term" value="C:membrane"/>
    <property type="evidence" value="ECO:0007669"/>
    <property type="project" value="UniProtKB-SubCell"/>
</dbReference>
<feature type="transmembrane region" description="Helical" evidence="5">
    <location>
        <begin position="203"/>
        <end position="223"/>
    </location>
</feature>
<dbReference type="PROSITE" id="PS00216">
    <property type="entry name" value="SUGAR_TRANSPORT_1"/>
    <property type="match status" value="1"/>
</dbReference>
<reference evidence="7 8" key="1">
    <citation type="submission" date="2016-05" db="EMBL/GenBank/DDBJ databases">
        <title>Complete Genome and Methylome Analysis of Psychrotrophic Bacterial Isolates from Antarctic Lake Untersee.</title>
        <authorList>
            <person name="Fomenkov A."/>
            <person name="Akimov V.N."/>
            <person name="Vasilyeva L.V."/>
            <person name="Andersen D."/>
            <person name="Vincze T."/>
            <person name="Roberts R.J."/>
        </authorList>
    </citation>
    <scope>NUCLEOTIDE SEQUENCE [LARGE SCALE GENOMIC DNA]</scope>
    <source>
        <strain evidence="7 8">U14-5</strain>
        <plasmid evidence="8">Plasmid 1</plasmid>
    </source>
</reference>
<keyword evidence="4 5" id="KW-0472">Membrane</keyword>
<feature type="domain" description="Major facilitator superfamily (MFS) profile" evidence="6">
    <location>
        <begin position="17"/>
        <end position="501"/>
    </location>
</feature>
<feature type="transmembrane region" description="Helical" evidence="5">
    <location>
        <begin position="359"/>
        <end position="378"/>
    </location>
</feature>
<feature type="transmembrane region" description="Helical" evidence="5">
    <location>
        <begin position="304"/>
        <end position="325"/>
    </location>
</feature>
<dbReference type="InterPro" id="IPR005829">
    <property type="entry name" value="Sugar_transporter_CS"/>
</dbReference>
<sequence length="512" mass="52609">MTVHHPSESRAINPLPILLTASTGCAMTVLDTNIVAIVLPTIARDFRASFAEIEWVISTYVLCFASLLLPAGAIADRFGRRRVFLSGIGAFAAASLLCGLAPSATALCLARALQGASAAFLLAPALAVIGHTFHGEAERNRAWSIWGGMMGLTMVLSPVLGGLIAHALGWRWAFYVNVPICAALAAATLLLVQESRDAAARRLDPAGILSFSAAMFGLTWGLINGQAHGWTSPSALTGFAVGICGGGVFVTAERLQERPMLDLGLFRLPRFVGAVWAMFAYAACAQVMASLLPLFLQNGLGRTALQAGIAMLPFALAMLTFPYVGRALGRHLSSAGVLTTGLIVVGLGNGLTACGASLGIGWTVILGMAILGSGGGLLNGETQKAIMSVVPHERAGMASGISTTARFSGILLGFATLSGVLATVVRWTLAEPGRFAPGFADSVAAGDLPNAVAGLAGIERARAIEHAHAAYSAGFSAALAAAGVVAVISAVIVSRLCRAGVPASQDTLRRKA</sequence>
<organism evidence="7 8">
    <name type="scientific">Roseomonas gilardii</name>
    <dbReference type="NCBI Taxonomy" id="257708"/>
    <lineage>
        <taxon>Bacteria</taxon>
        <taxon>Pseudomonadati</taxon>
        <taxon>Pseudomonadota</taxon>
        <taxon>Alphaproteobacteria</taxon>
        <taxon>Acetobacterales</taxon>
        <taxon>Roseomonadaceae</taxon>
        <taxon>Roseomonas</taxon>
    </lineage>
</organism>
<evidence type="ECO:0000313" key="8">
    <source>
        <dbReference type="Proteomes" id="UP000185494"/>
    </source>
</evidence>
<dbReference type="EMBL" id="CP015585">
    <property type="protein sequence ID" value="APT60203.1"/>
    <property type="molecule type" value="Genomic_DNA"/>
</dbReference>
<dbReference type="PANTHER" id="PTHR42718:SF49">
    <property type="entry name" value="EXPORT PROTEIN"/>
    <property type="match status" value="1"/>
</dbReference>
<dbReference type="CDD" id="cd17321">
    <property type="entry name" value="MFS_MMR_MDR_like"/>
    <property type="match status" value="1"/>
</dbReference>
<protein>
    <submittedName>
        <fullName evidence="7">MFS transporter</fullName>
    </submittedName>
</protein>
<evidence type="ECO:0000256" key="3">
    <source>
        <dbReference type="ARBA" id="ARBA00022989"/>
    </source>
</evidence>
<keyword evidence="3 5" id="KW-1133">Transmembrane helix</keyword>
<feature type="transmembrane region" description="Helical" evidence="5">
    <location>
        <begin position="55"/>
        <end position="76"/>
    </location>
</feature>
<feature type="transmembrane region" description="Helical" evidence="5">
    <location>
        <begin position="332"/>
        <end position="353"/>
    </location>
</feature>
<dbReference type="Gene3D" id="1.20.1720.10">
    <property type="entry name" value="Multidrug resistance protein D"/>
    <property type="match status" value="1"/>
</dbReference>
<comment type="subcellular location">
    <subcellularLocation>
        <location evidence="1">Membrane</location>
        <topology evidence="1">Multi-pass membrane protein</topology>
    </subcellularLocation>
</comment>
<dbReference type="GO" id="GO:0022857">
    <property type="term" value="F:transmembrane transporter activity"/>
    <property type="evidence" value="ECO:0007669"/>
    <property type="project" value="InterPro"/>
</dbReference>
<dbReference type="InterPro" id="IPR011701">
    <property type="entry name" value="MFS"/>
</dbReference>
<evidence type="ECO:0000256" key="2">
    <source>
        <dbReference type="ARBA" id="ARBA00022692"/>
    </source>
</evidence>
<evidence type="ECO:0000256" key="5">
    <source>
        <dbReference type="SAM" id="Phobius"/>
    </source>
</evidence>